<reference evidence="1 2" key="1">
    <citation type="submission" date="2021-03" db="EMBL/GenBank/DDBJ databases">
        <title>Caproiciproducens sp. nov. isolated from feces of cow.</title>
        <authorList>
            <person name="Choi J.-Y."/>
        </authorList>
    </citation>
    <scope>NUCLEOTIDE SEQUENCE [LARGE SCALE GENOMIC DNA]</scope>
    <source>
        <strain evidence="1 2">AGMB10547</strain>
    </source>
</reference>
<evidence type="ECO:0000313" key="2">
    <source>
        <dbReference type="Proteomes" id="UP000719942"/>
    </source>
</evidence>
<gene>
    <name evidence="1" type="ORF">J5W02_09725</name>
</gene>
<evidence type="ECO:0000313" key="1">
    <source>
        <dbReference type="EMBL" id="MBW7573091.1"/>
    </source>
</evidence>
<dbReference type="Proteomes" id="UP000719942">
    <property type="component" value="Unassembled WGS sequence"/>
</dbReference>
<dbReference type="RefSeq" id="WP_219965489.1">
    <property type="nucleotide sequence ID" value="NZ_JAGFNZ010000003.1"/>
</dbReference>
<proteinExistence type="predicted"/>
<organism evidence="1 2">
    <name type="scientific">Caproiciproducens faecalis</name>
    <dbReference type="NCBI Taxonomy" id="2820301"/>
    <lineage>
        <taxon>Bacteria</taxon>
        <taxon>Bacillati</taxon>
        <taxon>Bacillota</taxon>
        <taxon>Clostridia</taxon>
        <taxon>Eubacteriales</taxon>
        <taxon>Acutalibacteraceae</taxon>
        <taxon>Caproiciproducens</taxon>
    </lineage>
</organism>
<dbReference type="EMBL" id="JAGFNZ010000003">
    <property type="protein sequence ID" value="MBW7573091.1"/>
    <property type="molecule type" value="Genomic_DNA"/>
</dbReference>
<sequence length="165" mass="18177">MNAGLIFYFAHRTLRCQNKIEEALDFYGAGLSDVKICAKKADLSSTMAHLLRTLPFVFVVSDSPESRPGCAAPLFQILHIPVAASGEPKGVLRLTGEEKTGYLIESLNQAIAVLPDEPEELSRMLPAAFERLALKFGLMADFPAEEREPFEEMIESSMKTFNPGV</sequence>
<keyword evidence="2" id="KW-1185">Reference proteome</keyword>
<accession>A0ABS7DR86</accession>
<comment type="caution">
    <text evidence="1">The sequence shown here is derived from an EMBL/GenBank/DDBJ whole genome shotgun (WGS) entry which is preliminary data.</text>
</comment>
<name>A0ABS7DR86_9FIRM</name>
<protein>
    <submittedName>
        <fullName evidence="1">Uncharacterized protein</fullName>
    </submittedName>
</protein>